<dbReference type="InterPro" id="IPR002156">
    <property type="entry name" value="RNaseH_domain"/>
</dbReference>
<dbReference type="GO" id="GO:0004523">
    <property type="term" value="F:RNA-DNA hybrid ribonuclease activity"/>
    <property type="evidence" value="ECO:0007669"/>
    <property type="project" value="InterPro"/>
</dbReference>
<dbReference type="InterPro" id="IPR012337">
    <property type="entry name" value="RNaseH-like_sf"/>
</dbReference>
<evidence type="ECO:0000313" key="3">
    <source>
        <dbReference type="EMBL" id="KZC11361.1"/>
    </source>
</evidence>
<evidence type="ECO:0000313" key="4">
    <source>
        <dbReference type="Proteomes" id="UP000076502"/>
    </source>
</evidence>
<dbReference type="PROSITE" id="PS50879">
    <property type="entry name" value="RNASE_H_1"/>
    <property type="match status" value="1"/>
</dbReference>
<feature type="compositionally biased region" description="Basic and acidic residues" evidence="1">
    <location>
        <begin position="115"/>
        <end position="125"/>
    </location>
</feature>
<evidence type="ECO:0000256" key="1">
    <source>
        <dbReference type="SAM" id="MobiDB-lite"/>
    </source>
</evidence>
<keyword evidence="4" id="KW-1185">Reference proteome</keyword>
<dbReference type="GO" id="GO:0003676">
    <property type="term" value="F:nucleic acid binding"/>
    <property type="evidence" value="ECO:0007669"/>
    <property type="project" value="InterPro"/>
</dbReference>
<dbReference type="EMBL" id="KQ434910">
    <property type="protein sequence ID" value="KZC11361.1"/>
    <property type="molecule type" value="Genomic_DNA"/>
</dbReference>
<dbReference type="SUPFAM" id="SSF53098">
    <property type="entry name" value="Ribonuclease H-like"/>
    <property type="match status" value="1"/>
</dbReference>
<proteinExistence type="predicted"/>
<accession>A0A154PHM8</accession>
<dbReference type="AlphaFoldDB" id="A0A154PHM8"/>
<dbReference type="Proteomes" id="UP000076502">
    <property type="component" value="Unassembled WGS sequence"/>
</dbReference>
<name>A0A154PHM8_DUFNO</name>
<reference evidence="3 4" key="1">
    <citation type="submission" date="2015-07" db="EMBL/GenBank/DDBJ databases">
        <title>The genome of Dufourea novaeangliae.</title>
        <authorList>
            <person name="Pan H."/>
            <person name="Kapheim K."/>
        </authorList>
    </citation>
    <scope>NUCLEOTIDE SEQUENCE [LARGE SCALE GENOMIC DNA]</scope>
    <source>
        <strain evidence="3">0120121106</strain>
        <tissue evidence="3">Whole body</tissue>
    </source>
</reference>
<feature type="domain" description="RNase H type-1" evidence="2">
    <location>
        <begin position="1"/>
        <end position="24"/>
    </location>
</feature>
<gene>
    <name evidence="3" type="ORF">WN55_02595</name>
</gene>
<evidence type="ECO:0000259" key="2">
    <source>
        <dbReference type="PROSITE" id="PS50879"/>
    </source>
</evidence>
<feature type="region of interest" description="Disordered" evidence="1">
    <location>
        <begin position="114"/>
        <end position="134"/>
    </location>
</feature>
<protein>
    <recommendedName>
        <fullName evidence="2">RNase H type-1 domain-containing protein</fullName>
    </recommendedName>
</protein>
<organism evidence="3 4">
    <name type="scientific">Dufourea novaeangliae</name>
    <name type="common">Sweat bee</name>
    <dbReference type="NCBI Taxonomy" id="178035"/>
    <lineage>
        <taxon>Eukaryota</taxon>
        <taxon>Metazoa</taxon>
        <taxon>Ecdysozoa</taxon>
        <taxon>Arthropoda</taxon>
        <taxon>Hexapoda</taxon>
        <taxon>Insecta</taxon>
        <taxon>Pterygota</taxon>
        <taxon>Neoptera</taxon>
        <taxon>Endopterygota</taxon>
        <taxon>Hymenoptera</taxon>
        <taxon>Apocrita</taxon>
        <taxon>Aculeata</taxon>
        <taxon>Apoidea</taxon>
        <taxon>Anthophila</taxon>
        <taxon>Halictidae</taxon>
        <taxon>Rophitinae</taxon>
        <taxon>Dufourea</taxon>
    </lineage>
</organism>
<sequence>MWVPSHVGLAGNEEADILAKEATSNLPHPLWKIPAQDFNELYRKEMWNRSFDLWTYKASAVNDTPTEQKYFQQFFDMDTTPWFHRYTLTRSMTVSICRARSNLLRRILRRAPSRPKFDSGAEESRTGPPLRRSLPARNNIEALLEDL</sequence>